<organism evidence="1 2">
    <name type="scientific">Piscinibacter gummiphilus</name>
    <dbReference type="NCBI Taxonomy" id="946333"/>
    <lineage>
        <taxon>Bacteria</taxon>
        <taxon>Pseudomonadati</taxon>
        <taxon>Pseudomonadota</taxon>
        <taxon>Betaproteobacteria</taxon>
        <taxon>Burkholderiales</taxon>
        <taxon>Sphaerotilaceae</taxon>
        <taxon>Piscinibacter</taxon>
    </lineage>
</organism>
<dbReference type="OrthoDB" id="6014761at2"/>
<dbReference type="Gene3D" id="3.40.50.1110">
    <property type="entry name" value="SGNH hydrolase"/>
    <property type="match status" value="1"/>
</dbReference>
<reference evidence="1 2" key="1">
    <citation type="submission" date="2016-04" db="EMBL/GenBank/DDBJ databases">
        <title>Complete genome sequence of natural rubber-degrading, novel Gram-negative bacterium, Rhizobacter gummiphilus strain NS21.</title>
        <authorList>
            <person name="Tabata M."/>
            <person name="Kasai D."/>
            <person name="Fukuda M."/>
        </authorList>
    </citation>
    <scope>NUCLEOTIDE SEQUENCE [LARGE SCALE GENOMIC DNA]</scope>
    <source>
        <strain evidence="1 2">NS21</strain>
    </source>
</reference>
<dbReference type="GO" id="GO:0016788">
    <property type="term" value="F:hydrolase activity, acting on ester bonds"/>
    <property type="evidence" value="ECO:0007669"/>
    <property type="project" value="UniProtKB-ARBA"/>
</dbReference>
<dbReference type="STRING" id="946333.A4W93_06800"/>
<evidence type="ECO:0000313" key="1">
    <source>
        <dbReference type="EMBL" id="ARN19647.1"/>
    </source>
</evidence>
<sequence length="363" mass="39374">MTTFRRRAALRALLPALALLAVGADAAASTITQNASWTVNRSLTTTKYRVVAYGDSIFAGFNTGVTSVAKYPGPTVQAEYLSALWKADIESIRRTKSGALAKDIYENKIVAERSYMQNSSTRVVAFEMCGNDGLQNRSDFDGQTGTCSYAKLESGTESCRTHVAKAMDYINANAYSGVKVKIISNLHYPGLDRYNKTSSCKDASTGKGVNISEMMLGYAARVNWLMGDYARQKGFVYVDSFAMYHAADYDTNGDGLVDSEAIKYVPGESEASYVTRITKTLRSTIKDANLKQITASTTYDYIQSDDTHPTFTGGSVSTGLTGTASGSASPRYTSFTNGKSPIWDRYAHERTGWAMSVGNPTAP</sequence>
<proteinExistence type="predicted"/>
<accession>A0A1W6L632</accession>
<dbReference type="AlphaFoldDB" id="A0A1W6L632"/>
<evidence type="ECO:0000313" key="2">
    <source>
        <dbReference type="Proteomes" id="UP000193427"/>
    </source>
</evidence>
<protein>
    <submittedName>
        <fullName evidence="1">Uncharacterized protein</fullName>
    </submittedName>
</protein>
<name>A0A1W6L632_9BURK</name>
<dbReference type="KEGG" id="rgu:A4W93_06800"/>
<keyword evidence="2" id="KW-1185">Reference proteome</keyword>
<dbReference type="SUPFAM" id="SSF52266">
    <property type="entry name" value="SGNH hydrolase"/>
    <property type="match status" value="1"/>
</dbReference>
<dbReference type="Proteomes" id="UP000193427">
    <property type="component" value="Chromosome"/>
</dbReference>
<gene>
    <name evidence="1" type="ORF">A4W93_06800</name>
</gene>
<dbReference type="InterPro" id="IPR036514">
    <property type="entry name" value="SGNH_hydro_sf"/>
</dbReference>
<dbReference type="RefSeq" id="WP_085749909.1">
    <property type="nucleotide sequence ID" value="NZ_BSPR01000008.1"/>
</dbReference>
<dbReference type="EMBL" id="CP015118">
    <property type="protein sequence ID" value="ARN19647.1"/>
    <property type="molecule type" value="Genomic_DNA"/>
</dbReference>